<evidence type="ECO:0000256" key="4">
    <source>
        <dbReference type="PROSITE-ProRule" id="PRU01248"/>
    </source>
</evidence>
<gene>
    <name evidence="8" type="ORF">ACFFSA_06365</name>
</gene>
<dbReference type="Gene3D" id="1.10.443.10">
    <property type="entry name" value="Intergrase catalytic core"/>
    <property type="match status" value="1"/>
</dbReference>
<dbReference type="PANTHER" id="PTHR30349:SF91">
    <property type="entry name" value="INTA PROTEIN"/>
    <property type="match status" value="1"/>
</dbReference>
<feature type="domain" description="Tyr recombinase" evidence="6">
    <location>
        <begin position="225"/>
        <end position="423"/>
    </location>
</feature>
<accession>A0ABV5RTE9</accession>
<evidence type="ECO:0000313" key="9">
    <source>
        <dbReference type="Proteomes" id="UP001589532"/>
    </source>
</evidence>
<sequence>MTTTLIATPDEPNHDRKPRTIRRRTSGEGTLYQRTDGRWEGATYVPTTDGQTRRIRVYGKTRREAADKLTKKINDHRQKFPLPARDPALGDYLTTWLNHIAVHKVRPNTLARYRACLRLYFPLHLLKKKLRQLTAKDIRLWLDQLRVTCRCCALGTDTTRDPQAADPSQRPRCCALGRCCQRYLSPLTIQYIHAPLRTALEHAVREDDLPRNVARNVQVPVVRQQRTEPFSPAEARTFLDAAQGFRLHALFDLALRTGMRRGELLGLRWSDLDLTGGTLAIRQTLQYVPGTDLVISPTKTPSSERRIALPREAIASLTRHRNQQQANRDAAGHAWADTGLVFTTKTGVPLQPSNVNRDFHQLLRGAGLRKIRFHDLRHSCASLLLDQGVDLIMIKELLGHAHIAITADVYAHVRLRLQRDAIERMSGALDEQPEP</sequence>
<dbReference type="Pfam" id="PF14659">
    <property type="entry name" value="Phage_int_SAM_3"/>
    <property type="match status" value="1"/>
</dbReference>
<dbReference type="InterPro" id="IPR010998">
    <property type="entry name" value="Integrase_recombinase_N"/>
</dbReference>
<evidence type="ECO:0000256" key="2">
    <source>
        <dbReference type="ARBA" id="ARBA00023125"/>
    </source>
</evidence>
<keyword evidence="9" id="KW-1185">Reference proteome</keyword>
<dbReference type="Gene3D" id="1.10.150.130">
    <property type="match status" value="1"/>
</dbReference>
<evidence type="ECO:0000256" key="5">
    <source>
        <dbReference type="SAM" id="MobiDB-lite"/>
    </source>
</evidence>
<dbReference type="PROSITE" id="PS51898">
    <property type="entry name" value="TYR_RECOMBINASE"/>
    <property type="match status" value="1"/>
</dbReference>
<dbReference type="EMBL" id="JBHMBW010000003">
    <property type="protein sequence ID" value="MFB9622699.1"/>
    <property type="molecule type" value="Genomic_DNA"/>
</dbReference>
<evidence type="ECO:0000256" key="3">
    <source>
        <dbReference type="ARBA" id="ARBA00023172"/>
    </source>
</evidence>
<feature type="region of interest" description="Disordered" evidence="5">
    <location>
        <begin position="1"/>
        <end position="28"/>
    </location>
</feature>
<dbReference type="InterPro" id="IPR044068">
    <property type="entry name" value="CB"/>
</dbReference>
<evidence type="ECO:0000259" key="7">
    <source>
        <dbReference type="PROSITE" id="PS51900"/>
    </source>
</evidence>
<dbReference type="InterPro" id="IPR011010">
    <property type="entry name" value="DNA_brk_join_enz"/>
</dbReference>
<reference evidence="8 9" key="1">
    <citation type="submission" date="2024-09" db="EMBL/GenBank/DDBJ databases">
        <authorList>
            <person name="Sun Q."/>
            <person name="Mori K."/>
        </authorList>
    </citation>
    <scope>NUCLEOTIDE SEQUENCE [LARGE SCALE GENOMIC DNA]</scope>
    <source>
        <strain evidence="8 9">JCM 3143</strain>
    </source>
</reference>
<dbReference type="CDD" id="cd01189">
    <property type="entry name" value="INT_ICEBs1_C_like"/>
    <property type="match status" value="1"/>
</dbReference>
<proteinExistence type="predicted"/>
<keyword evidence="1" id="KW-0229">DNA integration</keyword>
<dbReference type="InterPro" id="IPR050090">
    <property type="entry name" value="Tyrosine_recombinase_XerCD"/>
</dbReference>
<protein>
    <submittedName>
        <fullName evidence="8">Tyrosine-type recombinase/integrase</fullName>
    </submittedName>
</protein>
<dbReference type="PROSITE" id="PS51900">
    <property type="entry name" value="CB"/>
    <property type="match status" value="1"/>
</dbReference>
<keyword evidence="3" id="KW-0233">DNA recombination</keyword>
<evidence type="ECO:0000313" key="8">
    <source>
        <dbReference type="EMBL" id="MFB9622699.1"/>
    </source>
</evidence>
<dbReference type="SUPFAM" id="SSF56349">
    <property type="entry name" value="DNA breaking-rejoining enzymes"/>
    <property type="match status" value="1"/>
</dbReference>
<organism evidence="8 9">
    <name type="scientific">Nonomuraea helvata</name>
    <dbReference type="NCBI Taxonomy" id="37484"/>
    <lineage>
        <taxon>Bacteria</taxon>
        <taxon>Bacillati</taxon>
        <taxon>Actinomycetota</taxon>
        <taxon>Actinomycetes</taxon>
        <taxon>Streptosporangiales</taxon>
        <taxon>Streptosporangiaceae</taxon>
        <taxon>Nonomuraea</taxon>
    </lineage>
</organism>
<dbReference type="InterPro" id="IPR004107">
    <property type="entry name" value="Integrase_SAM-like_N"/>
</dbReference>
<dbReference type="RefSeq" id="WP_344987591.1">
    <property type="nucleotide sequence ID" value="NZ_BAAAXV010000001.1"/>
</dbReference>
<dbReference type="PANTHER" id="PTHR30349">
    <property type="entry name" value="PHAGE INTEGRASE-RELATED"/>
    <property type="match status" value="1"/>
</dbReference>
<feature type="domain" description="Core-binding (CB)" evidence="7">
    <location>
        <begin position="87"/>
        <end position="204"/>
    </location>
</feature>
<evidence type="ECO:0000259" key="6">
    <source>
        <dbReference type="PROSITE" id="PS51898"/>
    </source>
</evidence>
<name>A0ABV5RTE9_9ACTN</name>
<dbReference type="InterPro" id="IPR013762">
    <property type="entry name" value="Integrase-like_cat_sf"/>
</dbReference>
<keyword evidence="2 4" id="KW-0238">DNA-binding</keyword>
<comment type="caution">
    <text evidence="8">The sequence shown here is derived from an EMBL/GenBank/DDBJ whole genome shotgun (WGS) entry which is preliminary data.</text>
</comment>
<dbReference type="Pfam" id="PF00589">
    <property type="entry name" value="Phage_integrase"/>
    <property type="match status" value="1"/>
</dbReference>
<evidence type="ECO:0000256" key="1">
    <source>
        <dbReference type="ARBA" id="ARBA00022908"/>
    </source>
</evidence>
<dbReference type="Proteomes" id="UP001589532">
    <property type="component" value="Unassembled WGS sequence"/>
</dbReference>
<dbReference type="InterPro" id="IPR002104">
    <property type="entry name" value="Integrase_catalytic"/>
</dbReference>